<name>A0A0A2WMP7_THEFI</name>
<comment type="caution">
    <text evidence="2">The sequence shown here is derived from an EMBL/GenBank/DDBJ whole genome shotgun (WGS) entry which is preliminary data.</text>
</comment>
<dbReference type="OrthoDB" id="9801593at2"/>
<dbReference type="InterPro" id="IPR029479">
    <property type="entry name" value="Nitroreductase"/>
</dbReference>
<dbReference type="Gene3D" id="3.40.109.10">
    <property type="entry name" value="NADH Oxidase"/>
    <property type="match status" value="1"/>
</dbReference>
<dbReference type="InterPro" id="IPR020051">
    <property type="entry name" value="SagB-type_dehydrogenase"/>
</dbReference>
<dbReference type="CDD" id="cd02142">
    <property type="entry name" value="McbC_SagB-like_oxidoreductase"/>
    <property type="match status" value="1"/>
</dbReference>
<dbReference type="InterPro" id="IPR052544">
    <property type="entry name" value="Bacteriocin_Proc_Enz"/>
</dbReference>
<organism evidence="2 3">
    <name type="scientific">Thermus filiformis</name>
    <dbReference type="NCBI Taxonomy" id="276"/>
    <lineage>
        <taxon>Bacteria</taxon>
        <taxon>Thermotogati</taxon>
        <taxon>Deinococcota</taxon>
        <taxon>Deinococci</taxon>
        <taxon>Thermales</taxon>
        <taxon>Thermaceae</taxon>
        <taxon>Thermus</taxon>
    </lineage>
</organism>
<feature type="domain" description="Nitroreductase" evidence="1">
    <location>
        <begin position="81"/>
        <end position="234"/>
    </location>
</feature>
<dbReference type="Pfam" id="PF00881">
    <property type="entry name" value="Nitroreductase"/>
    <property type="match status" value="1"/>
</dbReference>
<dbReference type="PANTHER" id="PTHR43745">
    <property type="entry name" value="NITROREDUCTASE MJ1384-RELATED"/>
    <property type="match status" value="1"/>
</dbReference>
<dbReference type="InterPro" id="IPR000415">
    <property type="entry name" value="Nitroreductase-like"/>
</dbReference>
<dbReference type="Proteomes" id="UP000030364">
    <property type="component" value="Unassembled WGS sequence"/>
</dbReference>
<dbReference type="PANTHER" id="PTHR43745:SF2">
    <property type="entry name" value="NITROREDUCTASE MJ1384-RELATED"/>
    <property type="match status" value="1"/>
</dbReference>
<dbReference type="AlphaFoldDB" id="A0A0A2WMP7"/>
<dbReference type="RefSeq" id="WP_038067069.1">
    <property type="nucleotide sequence ID" value="NZ_JPSL02000040.1"/>
</dbReference>
<dbReference type="PATRIC" id="fig|276.5.peg.2136"/>
<evidence type="ECO:0000259" key="1">
    <source>
        <dbReference type="Pfam" id="PF00881"/>
    </source>
</evidence>
<proteinExistence type="predicted"/>
<evidence type="ECO:0000313" key="2">
    <source>
        <dbReference type="EMBL" id="KGQ21068.1"/>
    </source>
</evidence>
<gene>
    <name evidence="2" type="ORF">THFILI_08790</name>
</gene>
<dbReference type="GO" id="GO:0016491">
    <property type="term" value="F:oxidoreductase activity"/>
    <property type="evidence" value="ECO:0007669"/>
    <property type="project" value="InterPro"/>
</dbReference>
<dbReference type="EMBL" id="JPSL02000040">
    <property type="protein sequence ID" value="KGQ21068.1"/>
    <property type="molecule type" value="Genomic_DNA"/>
</dbReference>
<reference evidence="2 3" key="1">
    <citation type="journal article" date="2015" name="Genome Announc.">
        <title>Draft Genome Sequence of the Thermophile Thermus filiformis ATCC 43280, Producer of Carotenoid-(Di)glucoside-Branched Fatty Acid (Di)esters and Source of Hyperthermostable Enzymes of Biotechnological Interest.</title>
        <authorList>
            <person name="Mandelli F."/>
            <person name="Oliveira Ramires B."/>
            <person name="Couger M.B."/>
            <person name="Paixao D.A."/>
            <person name="Camilo C.M."/>
            <person name="Polikarpov I."/>
            <person name="Prade R."/>
            <person name="Riano-Pachon D.M."/>
            <person name="Squina F.M."/>
        </authorList>
    </citation>
    <scope>NUCLEOTIDE SEQUENCE [LARGE SCALE GENOMIC DNA]</scope>
    <source>
        <strain evidence="2 3">ATCC 43280</strain>
    </source>
</reference>
<keyword evidence="2" id="KW-0548">Nucleotidyltransferase</keyword>
<evidence type="ECO:0000313" key="3">
    <source>
        <dbReference type="Proteomes" id="UP000030364"/>
    </source>
</evidence>
<dbReference type="STRING" id="276.THFILI_08790"/>
<sequence>MDHPGKAFYRLSRLKPGDELPMRKLPAAKVYANPLETQALPLPRLEGGAPLWRVLARLSPRLPEVGSSLSLAEVSQILMVLAARGSAALAQKEGGRLYPSAGGAYPLEAYLVVQEVQGVFPGVYHYFPKEHQLFQIASRPDFSRLKAALLDLPLEKAAALLVLTLVPERSAALFGLRGYRYALLEAGYAAGLVLVAATGLGVSAYPAETFYDEEVGQILGLKEGEYPGLAILLGR</sequence>
<keyword evidence="3" id="KW-1185">Reference proteome</keyword>
<dbReference type="SUPFAM" id="SSF55469">
    <property type="entry name" value="FMN-dependent nitroreductase-like"/>
    <property type="match status" value="1"/>
</dbReference>
<keyword evidence="2" id="KW-0808">Transferase</keyword>
<protein>
    <submittedName>
        <fullName evidence="2">Glucose-1-phosphate adenylyltransferase</fullName>
    </submittedName>
</protein>
<dbReference type="NCBIfam" id="TIGR03605">
    <property type="entry name" value="antibiot_sagB"/>
    <property type="match status" value="1"/>
</dbReference>
<accession>A0A0A2WMP7</accession>